<dbReference type="GO" id="GO:1990281">
    <property type="term" value="C:efflux pump complex"/>
    <property type="evidence" value="ECO:0007669"/>
    <property type="project" value="TreeGrafter"/>
</dbReference>
<dbReference type="Gene3D" id="1.10.287.470">
    <property type="entry name" value="Helix hairpin bin"/>
    <property type="match status" value="1"/>
</dbReference>
<organism evidence="5 6">
    <name type="scientific">Acinetobacter schindleri</name>
    <dbReference type="NCBI Taxonomy" id="108981"/>
    <lineage>
        <taxon>Bacteria</taxon>
        <taxon>Pseudomonadati</taxon>
        <taxon>Pseudomonadota</taxon>
        <taxon>Gammaproteobacteria</taxon>
        <taxon>Moraxellales</taxon>
        <taxon>Moraxellaceae</taxon>
        <taxon>Acinetobacter</taxon>
    </lineage>
</organism>
<proteinExistence type="inferred from homology"/>
<dbReference type="Gene3D" id="2.40.30.170">
    <property type="match status" value="1"/>
</dbReference>
<evidence type="ECO:0000259" key="4">
    <source>
        <dbReference type="Pfam" id="PF25973"/>
    </source>
</evidence>
<name>A0AAE6WUQ5_9GAMM</name>
<dbReference type="PANTHER" id="PTHR30469:SF15">
    <property type="entry name" value="HLYD FAMILY OF SECRETION PROTEINS"/>
    <property type="match status" value="1"/>
</dbReference>
<feature type="chain" id="PRO_5042250693" evidence="3">
    <location>
        <begin position="33"/>
        <end position="377"/>
    </location>
</feature>
<reference evidence="5 6" key="1">
    <citation type="submission" date="2019-09" db="EMBL/GenBank/DDBJ databases">
        <title>Non-baumannii Acinetobacter spp. carrying blaNDM-1 isolated in China.</title>
        <authorList>
            <person name="Cui C."/>
            <person name="Chen C."/>
            <person name="Sun J."/>
            <person name="Liu Y."/>
        </authorList>
    </citation>
    <scope>NUCLEOTIDE SEQUENCE [LARGE SCALE GENOMIC DNA]</scope>
    <source>
        <strain evidence="5 6">HZE23-1</strain>
    </source>
</reference>
<dbReference type="PANTHER" id="PTHR30469">
    <property type="entry name" value="MULTIDRUG RESISTANCE PROTEIN MDTA"/>
    <property type="match status" value="1"/>
</dbReference>
<evidence type="ECO:0000256" key="3">
    <source>
        <dbReference type="SAM" id="SignalP"/>
    </source>
</evidence>
<accession>A0AAE6WUQ5</accession>
<feature type="domain" description="CzcB-like barrel-sandwich hybrid" evidence="4">
    <location>
        <begin position="82"/>
        <end position="221"/>
    </location>
</feature>
<gene>
    <name evidence="5" type="ORF">FSC10_03730</name>
</gene>
<dbReference type="EMBL" id="CP044463">
    <property type="protein sequence ID" value="QIC66529.1"/>
    <property type="molecule type" value="Genomic_DNA"/>
</dbReference>
<dbReference type="Gene3D" id="2.40.50.100">
    <property type="match status" value="1"/>
</dbReference>
<evidence type="ECO:0000313" key="6">
    <source>
        <dbReference type="Proteomes" id="UP000503505"/>
    </source>
</evidence>
<feature type="coiled-coil region" evidence="2">
    <location>
        <begin position="111"/>
        <end position="175"/>
    </location>
</feature>
<dbReference type="NCBIfam" id="TIGR01730">
    <property type="entry name" value="RND_mfp"/>
    <property type="match status" value="1"/>
</dbReference>
<dbReference type="AlphaFoldDB" id="A0AAE6WUQ5"/>
<dbReference type="InterPro" id="IPR058647">
    <property type="entry name" value="BSH_CzcB-like"/>
</dbReference>
<evidence type="ECO:0000313" key="5">
    <source>
        <dbReference type="EMBL" id="QIC66529.1"/>
    </source>
</evidence>
<dbReference type="Pfam" id="PF25973">
    <property type="entry name" value="BSH_CzcB"/>
    <property type="match status" value="1"/>
</dbReference>
<sequence length="377" mass="41548">MHPAQHTYFSKNNISRSTFVMSLLCMSLLLTACNKQETADSTPSKNQNTVELIAQDLIEVKTGNAVQKTAFTGTIRAVNQSSIQAQVTATATSVNAQVGQRVQKGQVLVRLNNQDNAARLAQAQANRASAQAQANQARLMMERKQRLLNQGFISKAEFEQSRVDYQTQLENVRAQQANVDIAQKADRDGIISSPISGVITQRQVEPGQTVAPGQTIFEIVDPDQLEIQAKVPSDMQADLKTGSKIEYRIQGNPNLLTASISRISPIADQASRQIEFFARPNETITSLSIGSFVDGEILSARQISGQLIPLDTIRDIQNKPYVWAVRQNKIIKVNVDVLEQRYNNNLAVVRGLESSDRISRISFTDADINKTVTLGQN</sequence>
<evidence type="ECO:0000256" key="1">
    <source>
        <dbReference type="ARBA" id="ARBA00009477"/>
    </source>
</evidence>
<evidence type="ECO:0000256" key="2">
    <source>
        <dbReference type="SAM" id="Coils"/>
    </source>
</evidence>
<dbReference type="Proteomes" id="UP000503505">
    <property type="component" value="Chromosome"/>
</dbReference>
<protein>
    <submittedName>
        <fullName evidence="5">Efflux RND transporter periplasmic adaptor subunit</fullName>
    </submittedName>
</protein>
<dbReference type="GO" id="GO:0015562">
    <property type="term" value="F:efflux transmembrane transporter activity"/>
    <property type="evidence" value="ECO:0007669"/>
    <property type="project" value="TreeGrafter"/>
</dbReference>
<feature type="signal peptide" evidence="3">
    <location>
        <begin position="1"/>
        <end position="32"/>
    </location>
</feature>
<keyword evidence="3" id="KW-0732">Signal</keyword>
<dbReference type="InterPro" id="IPR006143">
    <property type="entry name" value="RND_pump_MFP"/>
</dbReference>
<dbReference type="RefSeq" id="WP_163170983.1">
    <property type="nucleotide sequence ID" value="NZ_CP044463.1"/>
</dbReference>
<comment type="similarity">
    <text evidence="1">Belongs to the membrane fusion protein (MFP) (TC 8.A.1) family.</text>
</comment>
<dbReference type="SUPFAM" id="SSF111369">
    <property type="entry name" value="HlyD-like secretion proteins"/>
    <property type="match status" value="1"/>
</dbReference>
<keyword evidence="2" id="KW-0175">Coiled coil</keyword>